<dbReference type="EMBL" id="JBJXBP010000005">
    <property type="protein sequence ID" value="KAL3831135.1"/>
    <property type="molecule type" value="Genomic_DNA"/>
</dbReference>
<organism evidence="2 4">
    <name type="scientific">Penstemon smallii</name>
    <dbReference type="NCBI Taxonomy" id="265156"/>
    <lineage>
        <taxon>Eukaryota</taxon>
        <taxon>Viridiplantae</taxon>
        <taxon>Streptophyta</taxon>
        <taxon>Embryophyta</taxon>
        <taxon>Tracheophyta</taxon>
        <taxon>Spermatophyta</taxon>
        <taxon>Magnoliopsida</taxon>
        <taxon>eudicotyledons</taxon>
        <taxon>Gunneridae</taxon>
        <taxon>Pentapetalae</taxon>
        <taxon>asterids</taxon>
        <taxon>lamiids</taxon>
        <taxon>Lamiales</taxon>
        <taxon>Plantaginaceae</taxon>
        <taxon>Cheloneae</taxon>
        <taxon>Penstemon</taxon>
    </lineage>
</organism>
<sequence length="38" mass="4650">MYQNNVKLNYMIFYFKLVPLVIFSFWSLDSISLLQPLY</sequence>
<protein>
    <recommendedName>
        <fullName evidence="5">NADH dehydrogenase subunit 1</fullName>
    </recommendedName>
</protein>
<reference evidence="2 4" key="1">
    <citation type="submission" date="2024-12" db="EMBL/GenBank/DDBJ databases">
        <title>The unique morphological basis and parallel evolutionary history of personate flowers in Penstemon.</title>
        <authorList>
            <person name="Depatie T.H."/>
            <person name="Wessinger C.A."/>
        </authorList>
    </citation>
    <scope>NUCLEOTIDE SEQUENCE [LARGE SCALE GENOMIC DNA]</scope>
    <source>
        <strain evidence="2">WTNN_2</strain>
        <tissue evidence="2">Leaf</tissue>
    </source>
</reference>
<gene>
    <name evidence="3" type="ORF">ACJIZ3_003734</name>
    <name evidence="2" type="ORF">ACJIZ3_019937</name>
</gene>
<comment type="caution">
    <text evidence="2">The sequence shown here is derived from an EMBL/GenBank/DDBJ whole genome shotgun (WGS) entry which is preliminary data.</text>
</comment>
<evidence type="ECO:0008006" key="5">
    <source>
        <dbReference type="Google" id="ProtNLM"/>
    </source>
</evidence>
<evidence type="ECO:0000313" key="3">
    <source>
        <dbReference type="EMBL" id="KAL3846331.1"/>
    </source>
</evidence>
<dbReference type="AlphaFoldDB" id="A0ABD3T358"/>
<feature type="transmembrane region" description="Helical" evidence="1">
    <location>
        <begin position="12"/>
        <end position="28"/>
    </location>
</feature>
<evidence type="ECO:0000256" key="1">
    <source>
        <dbReference type="SAM" id="Phobius"/>
    </source>
</evidence>
<accession>A0ABD3T358</accession>
<dbReference type="Proteomes" id="UP001634393">
    <property type="component" value="Unassembled WGS sequence"/>
</dbReference>
<keyword evidence="1" id="KW-1133">Transmembrane helix</keyword>
<keyword evidence="1" id="KW-0812">Transmembrane</keyword>
<keyword evidence="1" id="KW-0472">Membrane</keyword>
<evidence type="ECO:0000313" key="4">
    <source>
        <dbReference type="Proteomes" id="UP001634393"/>
    </source>
</evidence>
<evidence type="ECO:0000313" key="2">
    <source>
        <dbReference type="EMBL" id="KAL3831135.1"/>
    </source>
</evidence>
<dbReference type="EMBL" id="JBJXBP010000002">
    <property type="protein sequence ID" value="KAL3846331.1"/>
    <property type="molecule type" value="Genomic_DNA"/>
</dbReference>
<name>A0ABD3T358_9LAMI</name>
<proteinExistence type="predicted"/>
<keyword evidence="4" id="KW-1185">Reference proteome</keyword>